<dbReference type="PANTHER" id="PTHR23416">
    <property type="entry name" value="SIALIC ACID SYNTHASE-RELATED"/>
    <property type="match status" value="1"/>
</dbReference>
<dbReference type="InterPro" id="IPR011004">
    <property type="entry name" value="Trimer_LpxA-like_sf"/>
</dbReference>
<evidence type="ECO:0000259" key="4">
    <source>
        <dbReference type="SMART" id="SM01266"/>
    </source>
</evidence>
<comment type="similarity">
    <text evidence="1">Belongs to the transferase hexapeptide repeat family.</text>
</comment>
<feature type="region of interest" description="Disordered" evidence="3">
    <location>
        <begin position="325"/>
        <end position="399"/>
    </location>
</feature>
<feature type="compositionally biased region" description="Polar residues" evidence="3">
    <location>
        <begin position="335"/>
        <end position="346"/>
    </location>
</feature>
<dbReference type="SUPFAM" id="SSF51197">
    <property type="entry name" value="Clavaminate synthase-like"/>
    <property type="match status" value="1"/>
</dbReference>
<dbReference type="CDD" id="cd03357">
    <property type="entry name" value="LbH_MAT_GAT"/>
    <property type="match status" value="1"/>
</dbReference>
<feature type="compositionally biased region" description="Polar residues" evidence="3">
    <location>
        <begin position="381"/>
        <end position="394"/>
    </location>
</feature>
<evidence type="ECO:0000256" key="2">
    <source>
        <dbReference type="ARBA" id="ARBA00022679"/>
    </source>
</evidence>
<reference evidence="5 6" key="1">
    <citation type="journal article" date="2023" name="Plant Dis.">
        <title>First Report of Diplodia intermedia Causing Canker and Dieback Diseases on Apple Trees in Canada.</title>
        <authorList>
            <person name="Ellouze W."/>
            <person name="Ilyukhin E."/>
            <person name="Sulman M."/>
            <person name="Ali S."/>
        </authorList>
    </citation>
    <scope>NUCLEOTIDE SEQUENCE [LARGE SCALE GENOMIC DNA]</scope>
    <source>
        <strain evidence="5 6">M45-28</strain>
    </source>
</reference>
<evidence type="ECO:0000313" key="5">
    <source>
        <dbReference type="EMBL" id="KAL1648384.1"/>
    </source>
</evidence>
<dbReference type="SMART" id="SM01266">
    <property type="entry name" value="Mac"/>
    <property type="match status" value="1"/>
</dbReference>
<feature type="compositionally biased region" description="Polar residues" evidence="3">
    <location>
        <begin position="353"/>
        <end position="365"/>
    </location>
</feature>
<dbReference type="Pfam" id="PF05721">
    <property type="entry name" value="PhyH"/>
    <property type="match status" value="1"/>
</dbReference>
<accession>A0ABR3U0N8</accession>
<dbReference type="Gene3D" id="2.160.10.10">
    <property type="entry name" value="Hexapeptide repeat proteins"/>
    <property type="match status" value="1"/>
</dbReference>
<dbReference type="Pfam" id="PF12464">
    <property type="entry name" value="Mac"/>
    <property type="match status" value="1"/>
</dbReference>
<organism evidence="5 6">
    <name type="scientific">Diplodia intermedia</name>
    <dbReference type="NCBI Taxonomy" id="856260"/>
    <lineage>
        <taxon>Eukaryota</taxon>
        <taxon>Fungi</taxon>
        <taxon>Dikarya</taxon>
        <taxon>Ascomycota</taxon>
        <taxon>Pezizomycotina</taxon>
        <taxon>Dothideomycetes</taxon>
        <taxon>Dothideomycetes incertae sedis</taxon>
        <taxon>Botryosphaeriales</taxon>
        <taxon>Botryosphaeriaceae</taxon>
        <taxon>Diplodia</taxon>
    </lineage>
</organism>
<evidence type="ECO:0000256" key="1">
    <source>
        <dbReference type="ARBA" id="ARBA00007274"/>
    </source>
</evidence>
<evidence type="ECO:0000313" key="6">
    <source>
        <dbReference type="Proteomes" id="UP001521184"/>
    </source>
</evidence>
<dbReference type="InterPro" id="IPR021858">
    <property type="entry name" value="Fun_TF"/>
</dbReference>
<sequence length="949" mass="106250">MPAVSKEYGPEVQKIPATTSLDDVLYLLKRDGGVFIKGLISTDDVEKAYDEVRETLDNDVEWDGNFFPKETQRASALIMRSPTYVKTQLMHPLYQQVIDHFLTTRSWFWWGDERKESVSKPQVHSCVAMRIGPGATAQPLHRDDYISHNVHDEIDAWDDKRDKNRESAVGMFVAGSRVTKQNGGTAFIPRSHLWGNDRRTPPQVDQCIFADMEKGDAFIMLASAFHGGGNNTTKDEQRLVFSTFSVRGYLRQEENQFLAVSQEVARKYDRSVQDFMGYSMSDPAGGWVEQMDPIYALRPELKEGGLHCEGYPPRFQFLEYGAGASPSTASGSHGQTELSIQQMPSQNRKENALDSNIQDRMSSVTLGDLPDRPREQPPPVQLNTPEQSLSPESETSFERSSLVDEHKLSAIQSLSGLLLKEEISGLSEREEEIALVMVLLLVLQDVCESGISTHGAHITGVTFLCRRIVERPAESRSPFKMFSISCLAWLDALRGFSGAEKIAYSDSVRRCILDARDGSLETLVGCPSEIFFEIGKVLTAGKEHFNGTLAMEDFQPILDASEAYLRSWSPEQASFPTPDPEWRLLADAYRHASILRVLRFPEPLKSCPPEEPVIKESVAAILDVAARIPMDSPFYKRLLFPLFLAGAETSSPHQYHYVQLCISEIKRSTGFQHQAMTDLLKKVWEVRPKNPEGWRNVSWTEWLLDGPPSTTNPTTYLNHSFDQCEPDTTMAATEKNQEQLALARTLNHIPWSEQYERMISGMLYDSFVPELSSARFKARAWCHNYNNHFPVETSPDFESLQKHRLGLLRDLLGHVEGDEAFIEPPFFVDYGCNVRLGARFYANFNLTVLDCGVVTIGDRVMFGPNVSIFAATHETEVQSRRDNIEYASPVVVGDDCWIGGSVIILPGVTIGEGCTVAAGSVVTKDIPAWSVAMGSPAKVVRKVTPVPKP</sequence>
<name>A0ABR3U0N8_9PEZI</name>
<feature type="compositionally biased region" description="Low complexity" evidence="3">
    <location>
        <begin position="325"/>
        <end position="334"/>
    </location>
</feature>
<dbReference type="InterPro" id="IPR001451">
    <property type="entry name" value="Hexapep"/>
</dbReference>
<dbReference type="Pfam" id="PF00132">
    <property type="entry name" value="Hexapep"/>
    <property type="match status" value="1"/>
</dbReference>
<dbReference type="SUPFAM" id="SSF51161">
    <property type="entry name" value="Trimeric LpxA-like enzymes"/>
    <property type="match status" value="1"/>
</dbReference>
<dbReference type="Pfam" id="PF11951">
    <property type="entry name" value="Fungal_trans_2"/>
    <property type="match status" value="1"/>
</dbReference>
<gene>
    <name evidence="5" type="ORF">SLS58_002137</name>
</gene>
<proteinExistence type="inferred from homology"/>
<dbReference type="InterPro" id="IPR008775">
    <property type="entry name" value="Phytyl_CoA_dOase-like"/>
</dbReference>
<protein>
    <recommendedName>
        <fullName evidence="4">Maltose/galactoside acetyltransferase domain-containing protein</fullName>
    </recommendedName>
</protein>
<dbReference type="InterPro" id="IPR051159">
    <property type="entry name" value="Hexapeptide_acetyltransf"/>
</dbReference>
<feature type="domain" description="Maltose/galactoside acetyltransferase" evidence="4">
    <location>
        <begin position="755"/>
        <end position="817"/>
    </location>
</feature>
<dbReference type="EMBL" id="JAKEKT020000009">
    <property type="protein sequence ID" value="KAL1648384.1"/>
    <property type="molecule type" value="Genomic_DNA"/>
</dbReference>
<dbReference type="PANTHER" id="PTHR23416:SF23">
    <property type="entry name" value="ACETYLTRANSFERASE C18B11.09C-RELATED"/>
    <property type="match status" value="1"/>
</dbReference>
<dbReference type="InterPro" id="IPR024688">
    <property type="entry name" value="Mac_dom"/>
</dbReference>
<dbReference type="Proteomes" id="UP001521184">
    <property type="component" value="Unassembled WGS sequence"/>
</dbReference>
<evidence type="ECO:0000256" key="3">
    <source>
        <dbReference type="SAM" id="MobiDB-lite"/>
    </source>
</evidence>
<keyword evidence="2" id="KW-0808">Transferase</keyword>
<keyword evidence="6" id="KW-1185">Reference proteome</keyword>
<dbReference type="Gene3D" id="2.60.120.620">
    <property type="entry name" value="q2cbj1_9rhob like domain"/>
    <property type="match status" value="1"/>
</dbReference>
<comment type="caution">
    <text evidence="5">The sequence shown here is derived from an EMBL/GenBank/DDBJ whole genome shotgun (WGS) entry which is preliminary data.</text>
</comment>